<evidence type="ECO:0008006" key="21">
    <source>
        <dbReference type="Google" id="ProtNLM"/>
    </source>
</evidence>
<dbReference type="FunFam" id="1.20.1110.10:FF:000023">
    <property type="entry name" value="Cation-transporting ATPase"/>
    <property type="match status" value="1"/>
</dbReference>
<comment type="caution">
    <text evidence="19">The sequence shown here is derived from an EMBL/GenBank/DDBJ whole genome shotgun (WGS) entry which is preliminary data.</text>
</comment>
<dbReference type="GO" id="GO:0031902">
    <property type="term" value="C:late endosome membrane"/>
    <property type="evidence" value="ECO:0007669"/>
    <property type="project" value="UniProtKB-SubCell"/>
</dbReference>
<dbReference type="InterPro" id="IPR044492">
    <property type="entry name" value="P_typ_ATPase_HD_dom"/>
</dbReference>
<feature type="compositionally biased region" description="Basic and acidic residues" evidence="13">
    <location>
        <begin position="812"/>
        <end position="832"/>
    </location>
</feature>
<feature type="transmembrane region" description="Helical" evidence="14">
    <location>
        <begin position="207"/>
        <end position="226"/>
    </location>
</feature>
<dbReference type="Gene3D" id="2.70.150.10">
    <property type="entry name" value="Calcium-transporting ATPase, cytoplasmic transduction domain A"/>
    <property type="match status" value="1"/>
</dbReference>
<feature type="domain" description="P5B-type ATPase N-terminal" evidence="18">
    <location>
        <begin position="23"/>
        <end position="152"/>
    </location>
</feature>
<dbReference type="InterPro" id="IPR047819">
    <property type="entry name" value="P5A-ATPase_N"/>
</dbReference>
<keyword evidence="5" id="KW-0479">Metal-binding</keyword>
<feature type="transmembrane region" description="Helical" evidence="14">
    <location>
        <begin position="232"/>
        <end position="252"/>
    </location>
</feature>
<dbReference type="Pfam" id="PF00690">
    <property type="entry name" value="Cation_ATPase_N"/>
    <property type="match status" value="1"/>
</dbReference>
<keyword evidence="11 14" id="KW-1133">Transmembrane helix</keyword>
<feature type="compositionally biased region" description="Acidic residues" evidence="13">
    <location>
        <begin position="797"/>
        <end position="808"/>
    </location>
</feature>
<keyword evidence="10" id="KW-1278">Translocase</keyword>
<evidence type="ECO:0000259" key="16">
    <source>
        <dbReference type="Pfam" id="PF00689"/>
    </source>
</evidence>
<dbReference type="GO" id="GO:0016887">
    <property type="term" value="F:ATP hydrolysis activity"/>
    <property type="evidence" value="ECO:0007669"/>
    <property type="project" value="InterPro"/>
</dbReference>
<keyword evidence="4 14" id="KW-0812">Transmembrane</keyword>
<dbReference type="GO" id="GO:0016243">
    <property type="term" value="P:regulation of autophagosome size"/>
    <property type="evidence" value="ECO:0007669"/>
    <property type="project" value="TreeGrafter"/>
</dbReference>
<dbReference type="SUPFAM" id="SSF81653">
    <property type="entry name" value="Calcium ATPase, transduction domain A"/>
    <property type="match status" value="1"/>
</dbReference>
<dbReference type="InterPro" id="IPR018303">
    <property type="entry name" value="ATPase_P-typ_P_site"/>
</dbReference>
<dbReference type="GO" id="GO:0046872">
    <property type="term" value="F:metal ion binding"/>
    <property type="evidence" value="ECO:0007669"/>
    <property type="project" value="UniProtKB-KW"/>
</dbReference>
<evidence type="ECO:0000259" key="18">
    <source>
        <dbReference type="Pfam" id="PF12409"/>
    </source>
</evidence>
<dbReference type="Gene3D" id="1.20.1110.10">
    <property type="entry name" value="Calcium-transporting ATPase, transmembrane domain"/>
    <property type="match status" value="1"/>
</dbReference>
<dbReference type="NCBIfam" id="TIGR01494">
    <property type="entry name" value="ATPase_P-type"/>
    <property type="match status" value="2"/>
</dbReference>
<reference evidence="19 20" key="1">
    <citation type="submission" date="2024-02" db="EMBL/GenBank/DDBJ databases">
        <title>Chromosome-scale genome assembly of the rough periwinkle Littorina saxatilis.</title>
        <authorList>
            <person name="De Jode A."/>
            <person name="Faria R."/>
            <person name="Formenti G."/>
            <person name="Sims Y."/>
            <person name="Smith T.P."/>
            <person name="Tracey A."/>
            <person name="Wood J.M.D."/>
            <person name="Zagrodzka Z.B."/>
            <person name="Johannesson K."/>
            <person name="Butlin R.K."/>
            <person name="Leder E.H."/>
        </authorList>
    </citation>
    <scope>NUCLEOTIDE SEQUENCE [LARGE SCALE GENOMIC DNA]</scope>
    <source>
        <strain evidence="19">Snail1</strain>
        <tissue evidence="19">Muscle</tissue>
    </source>
</reference>
<evidence type="ECO:0000259" key="17">
    <source>
        <dbReference type="Pfam" id="PF00690"/>
    </source>
</evidence>
<dbReference type="InterPro" id="IPR036412">
    <property type="entry name" value="HAD-like_sf"/>
</dbReference>
<evidence type="ECO:0000256" key="5">
    <source>
        <dbReference type="ARBA" id="ARBA00022723"/>
    </source>
</evidence>
<dbReference type="SFLD" id="SFLDS00003">
    <property type="entry name" value="Haloacid_Dehalogenase"/>
    <property type="match status" value="1"/>
</dbReference>
<dbReference type="GO" id="GO:0005524">
    <property type="term" value="F:ATP binding"/>
    <property type="evidence" value="ECO:0007669"/>
    <property type="project" value="UniProtKB-KW"/>
</dbReference>
<evidence type="ECO:0000256" key="8">
    <source>
        <dbReference type="ARBA" id="ARBA00022840"/>
    </source>
</evidence>
<feature type="transmembrane region" description="Helical" evidence="14">
    <location>
        <begin position="440"/>
        <end position="463"/>
    </location>
</feature>
<dbReference type="GO" id="GO:0010821">
    <property type="term" value="P:regulation of mitochondrion organization"/>
    <property type="evidence" value="ECO:0007669"/>
    <property type="project" value="TreeGrafter"/>
</dbReference>
<keyword evidence="12 14" id="KW-0472">Membrane</keyword>
<keyword evidence="20" id="KW-1185">Reference proteome</keyword>
<evidence type="ECO:0000256" key="12">
    <source>
        <dbReference type="ARBA" id="ARBA00023136"/>
    </source>
</evidence>
<evidence type="ECO:0000256" key="13">
    <source>
        <dbReference type="SAM" id="MobiDB-lite"/>
    </source>
</evidence>
<dbReference type="GO" id="GO:0015662">
    <property type="term" value="F:P-type ion transporter activity"/>
    <property type="evidence" value="ECO:0007669"/>
    <property type="project" value="InterPro"/>
</dbReference>
<feature type="domain" description="P-type ATPase A" evidence="15">
    <location>
        <begin position="279"/>
        <end position="387"/>
    </location>
</feature>
<evidence type="ECO:0000256" key="7">
    <source>
        <dbReference type="ARBA" id="ARBA00022753"/>
    </source>
</evidence>
<evidence type="ECO:0000256" key="11">
    <source>
        <dbReference type="ARBA" id="ARBA00022989"/>
    </source>
</evidence>
<dbReference type="GO" id="GO:0006874">
    <property type="term" value="P:intracellular calcium ion homeostasis"/>
    <property type="evidence" value="ECO:0007669"/>
    <property type="project" value="TreeGrafter"/>
</dbReference>
<proteinExistence type="inferred from homology"/>
<dbReference type="InterPro" id="IPR004014">
    <property type="entry name" value="ATPase_P-typ_cation-transptr_N"/>
</dbReference>
<evidence type="ECO:0000256" key="10">
    <source>
        <dbReference type="ARBA" id="ARBA00022967"/>
    </source>
</evidence>
<feature type="transmembrane region" description="Helical" evidence="14">
    <location>
        <begin position="407"/>
        <end position="428"/>
    </location>
</feature>
<name>A0AAN9G502_9CAEN</name>
<dbReference type="FunFam" id="3.40.1110.10:FF:000026">
    <property type="entry name" value="Cation-transporting ATPase"/>
    <property type="match status" value="1"/>
</dbReference>
<dbReference type="GO" id="GO:0019829">
    <property type="term" value="F:ATPase-coupled monoatomic cation transmembrane transporter activity"/>
    <property type="evidence" value="ECO:0007669"/>
    <property type="project" value="InterPro"/>
</dbReference>
<dbReference type="InterPro" id="IPR006068">
    <property type="entry name" value="ATPase_P-typ_cation-transptr_C"/>
</dbReference>
<evidence type="ECO:0000256" key="1">
    <source>
        <dbReference type="ARBA" id="ARBA00004107"/>
    </source>
</evidence>
<feature type="transmembrane region" description="Helical" evidence="14">
    <location>
        <begin position="1156"/>
        <end position="1181"/>
    </location>
</feature>
<keyword evidence="9" id="KW-0460">Magnesium</keyword>
<dbReference type="InterPro" id="IPR023298">
    <property type="entry name" value="ATPase_P-typ_TM_dom_sf"/>
</dbReference>
<dbReference type="Gene3D" id="3.40.50.1000">
    <property type="entry name" value="HAD superfamily/HAD-like"/>
    <property type="match status" value="1"/>
</dbReference>
<comment type="subcellular location">
    <subcellularLocation>
        <location evidence="1">Late endosome membrane</location>
        <topology evidence="1">Multi-pass membrane protein</topology>
    </subcellularLocation>
</comment>
<feature type="transmembrane region" description="Helical" evidence="14">
    <location>
        <begin position="1047"/>
        <end position="1066"/>
    </location>
</feature>
<feature type="domain" description="Cation-transporting P-type ATPase N-terminal" evidence="17">
    <location>
        <begin position="175"/>
        <end position="227"/>
    </location>
</feature>
<dbReference type="Gene3D" id="3.40.1110.10">
    <property type="entry name" value="Calcium-transporting ATPase, cytoplasmic domain N"/>
    <property type="match status" value="1"/>
</dbReference>
<dbReference type="PROSITE" id="PS00154">
    <property type="entry name" value="ATPASE_E1_E2"/>
    <property type="match status" value="1"/>
</dbReference>
<feature type="transmembrane region" description="Helical" evidence="14">
    <location>
        <begin position="975"/>
        <end position="994"/>
    </location>
</feature>
<dbReference type="InterPro" id="IPR008250">
    <property type="entry name" value="ATPase_P-typ_transduc_dom_A_sf"/>
</dbReference>
<dbReference type="SFLD" id="SFLDG00002">
    <property type="entry name" value="C1.7:_P-type_atpase_like"/>
    <property type="match status" value="1"/>
</dbReference>
<evidence type="ECO:0000256" key="9">
    <source>
        <dbReference type="ARBA" id="ARBA00022842"/>
    </source>
</evidence>
<evidence type="ECO:0000256" key="6">
    <source>
        <dbReference type="ARBA" id="ARBA00022741"/>
    </source>
</evidence>
<evidence type="ECO:0000313" key="20">
    <source>
        <dbReference type="Proteomes" id="UP001374579"/>
    </source>
</evidence>
<feature type="transmembrane region" description="Helical" evidence="14">
    <location>
        <begin position="1117"/>
        <end position="1136"/>
    </location>
</feature>
<comment type="similarity">
    <text evidence="2">Belongs to the cation transport ATPase (P-type) (TC 3.A.3) family. Type V subfamily.</text>
</comment>
<dbReference type="InterPro" id="IPR047821">
    <property type="entry name" value="P5B-type_ATPase"/>
</dbReference>
<evidence type="ECO:0000256" key="3">
    <source>
        <dbReference type="ARBA" id="ARBA00022553"/>
    </source>
</evidence>
<keyword evidence="7" id="KW-0967">Endosome</keyword>
<feature type="domain" description="Cation-transporting P-type ATPase C-terminal" evidence="16">
    <location>
        <begin position="1000"/>
        <end position="1178"/>
    </location>
</feature>
<keyword evidence="8" id="KW-0067">ATP-binding</keyword>
<dbReference type="Proteomes" id="UP001374579">
    <property type="component" value="Unassembled WGS sequence"/>
</dbReference>
<dbReference type="SUPFAM" id="SSF81665">
    <property type="entry name" value="Calcium ATPase, transmembrane domain M"/>
    <property type="match status" value="1"/>
</dbReference>
<feature type="transmembrane region" description="Helical" evidence="14">
    <location>
        <begin position="1006"/>
        <end position="1026"/>
    </location>
</feature>
<evidence type="ECO:0000256" key="4">
    <source>
        <dbReference type="ARBA" id="ARBA00022692"/>
    </source>
</evidence>
<dbReference type="GO" id="GO:0061909">
    <property type="term" value="P:autophagosome-lysosome fusion"/>
    <property type="evidence" value="ECO:0007669"/>
    <property type="project" value="TreeGrafter"/>
</dbReference>
<evidence type="ECO:0000313" key="19">
    <source>
        <dbReference type="EMBL" id="KAK7094175.1"/>
    </source>
</evidence>
<dbReference type="InterPro" id="IPR001757">
    <property type="entry name" value="P_typ_ATPase"/>
</dbReference>
<evidence type="ECO:0000256" key="14">
    <source>
        <dbReference type="SAM" id="Phobius"/>
    </source>
</evidence>
<dbReference type="InterPro" id="IPR006544">
    <property type="entry name" value="P-type_TPase_V"/>
</dbReference>
<dbReference type="NCBIfam" id="TIGR01657">
    <property type="entry name" value="P-ATPase-V"/>
    <property type="match status" value="1"/>
</dbReference>
<dbReference type="CDD" id="cd07542">
    <property type="entry name" value="P-type_ATPase_cation"/>
    <property type="match status" value="1"/>
</dbReference>
<dbReference type="SUPFAM" id="SSF56784">
    <property type="entry name" value="HAD-like"/>
    <property type="match status" value="1"/>
</dbReference>
<dbReference type="Pfam" id="PF00689">
    <property type="entry name" value="Cation_ATPase_C"/>
    <property type="match status" value="1"/>
</dbReference>
<dbReference type="Pfam" id="PF12409">
    <property type="entry name" value="P5-ATPase"/>
    <property type="match status" value="1"/>
</dbReference>
<dbReference type="AlphaFoldDB" id="A0AAN9G502"/>
<dbReference type="InterPro" id="IPR059000">
    <property type="entry name" value="ATPase_P-type_domA"/>
</dbReference>
<feature type="region of interest" description="Disordered" evidence="13">
    <location>
        <begin position="797"/>
        <end position="835"/>
    </location>
</feature>
<organism evidence="19 20">
    <name type="scientific">Littorina saxatilis</name>
    <dbReference type="NCBI Taxonomy" id="31220"/>
    <lineage>
        <taxon>Eukaryota</taxon>
        <taxon>Metazoa</taxon>
        <taxon>Spiralia</taxon>
        <taxon>Lophotrochozoa</taxon>
        <taxon>Mollusca</taxon>
        <taxon>Gastropoda</taxon>
        <taxon>Caenogastropoda</taxon>
        <taxon>Littorinimorpha</taxon>
        <taxon>Littorinoidea</taxon>
        <taxon>Littorinidae</taxon>
        <taxon>Littorina</taxon>
    </lineage>
</organism>
<dbReference type="PRINTS" id="PR00119">
    <property type="entry name" value="CATATPASE"/>
</dbReference>
<evidence type="ECO:0000259" key="15">
    <source>
        <dbReference type="Pfam" id="PF00122"/>
    </source>
</evidence>
<feature type="transmembrane region" description="Helical" evidence="14">
    <location>
        <begin position="1086"/>
        <end position="1105"/>
    </location>
</feature>
<sequence length="1238" mass="138736">MNGSASDSASLLQSKGVLNAGKDDELDITGYRRDGLKTFLFYVLAVLSLGILLLVVYWKPELECQLKCKECALYNADVILVKDKFDQQIGVVDVKLITTTEEKYDVSVSYQEADGAGDPQTDIGDRDTLISSSRVDGKMRCFDYQHYRYIWDTQRRAFKELEDLSTNTTNKTILDSSQGLTQDQRNSRLIVYGLNAIDIEVKSYWKLLIEEVLTPFYIFQIASVVLWLFDEYYYYAGCILVVSGGSIALSLYETKKQRITLRNMMATDDTNILVADGADGFIEIPERELVPGDVIAVPANGCVMTCDAVLITGTCIVNESMLTGESVPVTKTPLTHQEDGELYSPEIHKRHTLFSGTHVVQTRYYGNSKVLAVVVRTGYCTAKGELVCAILYPKPLDFKFYRDSVKFILFLAVMASLGMVYSLIMYIRNGAPVDQMIKRLLDIVTIIVPPALPAAMTVGTVYAQSRLKKEGIFCISPPRINFCGRINAFCFDKTGTLTEDGLDMWGVVPVADKHFHEVQHDPSKLDRGALLICLASCHSLTIINGELSGDPLDLIMFNAIKWHLEEPGQDTSKYDTIMPTVVRPYSRDTFLGEEEKLITSDELFENALAGKWDQHPFEVGIIRQFTFSSAVQRMSVITRTIGQDHMEVYCKGAPEKIASLCLQETLPHNFNHILHKYTVQGFRVIALAYRKLDAKITWHQVQRIARDKMECDLEFLGLLVMQNQLKPQTTPVIHTLQKANIRTVMITGDMIQTAVSVARNCGMVRPNDKVIIVNGHPPDKENPAARIEWELAEAAEDPELVDEEESSANDEQSERGELSQVGEMHRGNHDDSGPTGPSGFLCFPVDFNKGYQSIKMLEYEPRTHLAVTGRAFSVVTNHFPELLPKVCILGTVFARMAPDQKCALIENLQEYGYIVGMCGDGANDCEALKAAHAGISLSEAEASVAAPFTSRVNNIECVVTAMREGRCALVTSFGCFKYMALYSFIQFISVLILYTFQTNLSDLEFLYVDLIITTTIAVLLGNTGAYEKLVRNKPPDSLVKMSNILSILMQVAITAAFQLGILFYLMEQPFYKNDLEPLKETDTWESTIIFLSSSFMYIAVAISFSKGPPFRRPIYTNVPFLIAIIILYSLSAFMLLAPQEPIEHFMDMKPLHTIDFTFRLTIFCISSAFLVVSGLMEWLFVDSGLMKCLYRALERKQKSRYKVIQDTIVAEEWPPVGQTLLASANSDEFAVNMNNSEH</sequence>
<feature type="transmembrane region" description="Helical" evidence="14">
    <location>
        <begin position="39"/>
        <end position="58"/>
    </location>
</feature>
<dbReference type="InterPro" id="IPR023214">
    <property type="entry name" value="HAD_sf"/>
</dbReference>
<dbReference type="EMBL" id="JBAMIC010000019">
    <property type="protein sequence ID" value="KAK7094175.1"/>
    <property type="molecule type" value="Genomic_DNA"/>
</dbReference>
<accession>A0AAN9G502</accession>
<keyword evidence="6" id="KW-0547">Nucleotide-binding</keyword>
<evidence type="ECO:0000256" key="2">
    <source>
        <dbReference type="ARBA" id="ARBA00006000"/>
    </source>
</evidence>
<gene>
    <name evidence="19" type="ORF">V1264_007833</name>
</gene>
<dbReference type="PANTHER" id="PTHR45630:SF2">
    <property type="entry name" value="POLYAMINE-TRANSPORTING ATPASE 13A2"/>
    <property type="match status" value="1"/>
</dbReference>
<dbReference type="Pfam" id="PF00122">
    <property type="entry name" value="E1-E2_ATPase"/>
    <property type="match status" value="1"/>
</dbReference>
<dbReference type="PANTHER" id="PTHR45630">
    <property type="entry name" value="CATION-TRANSPORTING ATPASE-RELATED"/>
    <property type="match status" value="1"/>
</dbReference>
<dbReference type="Pfam" id="PF13246">
    <property type="entry name" value="Cation_ATPase"/>
    <property type="match status" value="1"/>
</dbReference>
<dbReference type="GO" id="GO:0015203">
    <property type="term" value="F:polyamine transmembrane transporter activity"/>
    <property type="evidence" value="ECO:0007669"/>
    <property type="project" value="TreeGrafter"/>
</dbReference>
<protein>
    <recommendedName>
        <fullName evidence="21">Cation-transporting ATPase</fullName>
    </recommendedName>
</protein>
<dbReference type="SUPFAM" id="SSF81660">
    <property type="entry name" value="Metal cation-transporting ATPase, ATP-binding domain N"/>
    <property type="match status" value="1"/>
</dbReference>
<dbReference type="InterPro" id="IPR023299">
    <property type="entry name" value="ATPase_P-typ_cyto_dom_N"/>
</dbReference>
<dbReference type="SFLD" id="SFLDF00027">
    <property type="entry name" value="p-type_atpase"/>
    <property type="match status" value="1"/>
</dbReference>
<keyword evidence="3" id="KW-0597">Phosphoprotein</keyword>